<reference evidence="2 3" key="1">
    <citation type="submission" date="2018-05" db="EMBL/GenBank/DDBJ databases">
        <title>Integrated omic analyses show evidence that a Ca. Accumulibacter phosphatis strain performs denitrification under micro-aerobic conditions.</title>
        <authorList>
            <person name="Camejo P.Y."/>
            <person name="Katherine M.D."/>
            <person name="Daniel N.R."/>
        </authorList>
    </citation>
    <scope>NUCLEOTIDE SEQUENCE [LARGE SCALE GENOMIC DNA]</scope>
    <source>
        <strain evidence="2">UW-LDO-IC</strain>
    </source>
</reference>
<comment type="caution">
    <text evidence="2">The sequence shown here is derived from an EMBL/GenBank/DDBJ whole genome shotgun (WGS) entry which is preliminary data.</text>
</comment>
<name>A0A369XQE2_9PROT</name>
<dbReference type="AlphaFoldDB" id="A0A369XQE2"/>
<keyword evidence="1" id="KW-1133">Transmembrane helix</keyword>
<feature type="transmembrane region" description="Helical" evidence="1">
    <location>
        <begin position="6"/>
        <end position="34"/>
    </location>
</feature>
<evidence type="ECO:0008006" key="4">
    <source>
        <dbReference type="Google" id="ProtNLM"/>
    </source>
</evidence>
<sequence length="101" mass="11358">MSHPDLFVVSILRALVEVALLSLLGQGAVALLAGTRRASNPIYRLFEVITRPVLGVCRWLTPKVVLDRHLPFVAFFLSFWLWIVLAYVKRLLCELHGLSAC</sequence>
<feature type="transmembrane region" description="Helical" evidence="1">
    <location>
        <begin position="70"/>
        <end position="88"/>
    </location>
</feature>
<accession>A0A369XQE2</accession>
<organism evidence="2 3">
    <name type="scientific">Candidatus Accumulibacter meliphilus</name>
    <dbReference type="NCBI Taxonomy" id="2211374"/>
    <lineage>
        <taxon>Bacteria</taxon>
        <taxon>Pseudomonadati</taxon>
        <taxon>Pseudomonadota</taxon>
        <taxon>Betaproteobacteria</taxon>
        <taxon>Candidatus Accumulibacter</taxon>
    </lineage>
</organism>
<evidence type="ECO:0000256" key="1">
    <source>
        <dbReference type="SAM" id="Phobius"/>
    </source>
</evidence>
<keyword evidence="1" id="KW-0472">Membrane</keyword>
<evidence type="ECO:0000313" key="2">
    <source>
        <dbReference type="EMBL" id="RDE52361.1"/>
    </source>
</evidence>
<evidence type="ECO:0000313" key="3">
    <source>
        <dbReference type="Proteomes" id="UP000253831"/>
    </source>
</evidence>
<protein>
    <recommendedName>
        <fullName evidence="4">YggT family protein</fullName>
    </recommendedName>
</protein>
<proteinExistence type="predicted"/>
<dbReference type="Proteomes" id="UP000253831">
    <property type="component" value="Unassembled WGS sequence"/>
</dbReference>
<keyword evidence="1" id="KW-0812">Transmembrane</keyword>
<dbReference type="EMBL" id="QPGA01000001">
    <property type="protein sequence ID" value="RDE52361.1"/>
    <property type="molecule type" value="Genomic_DNA"/>
</dbReference>
<gene>
    <name evidence="2" type="ORF">DVS81_00935</name>
</gene>